<keyword evidence="5" id="KW-0354">Hemolysis</keyword>
<keyword evidence="6" id="KW-0547">Nucleotide-binding</keyword>
<evidence type="ECO:0000256" key="11">
    <source>
        <dbReference type="ARBA" id="ARBA00061173"/>
    </source>
</evidence>
<accession>A0A1W1XZ82</accession>
<reference evidence="17 18" key="1">
    <citation type="submission" date="2017-04" db="EMBL/GenBank/DDBJ databases">
        <authorList>
            <person name="Afonso C.L."/>
            <person name="Miller P.J."/>
            <person name="Scott M.A."/>
            <person name="Spackman E."/>
            <person name="Goraichik I."/>
            <person name="Dimitrov K.M."/>
            <person name="Suarez D.L."/>
            <person name="Swayne D.E."/>
        </authorList>
    </citation>
    <scope>NUCLEOTIDE SEQUENCE [LARGE SCALE GENOMIC DNA]</scope>
    <source>
        <strain evidence="17 18">DSM 23236</strain>
    </source>
</reference>
<dbReference type="FunFam" id="3.40.50.300:FF:000299">
    <property type="entry name" value="ABC transporter ATP-binding protein/permease"/>
    <property type="match status" value="1"/>
</dbReference>
<feature type="transmembrane region" description="Helical" evidence="13">
    <location>
        <begin position="173"/>
        <end position="193"/>
    </location>
</feature>
<keyword evidence="8 13" id="KW-1133">Transmembrane helix</keyword>
<evidence type="ECO:0000256" key="1">
    <source>
        <dbReference type="ARBA" id="ARBA00004651"/>
    </source>
</evidence>
<evidence type="ECO:0000259" key="15">
    <source>
        <dbReference type="PROSITE" id="PS50929"/>
    </source>
</evidence>
<comment type="function">
    <text evidence="10">Involved in the export of calmodulin-sensitive adenylate cyclase-hemolysin (cyclolysin).</text>
</comment>
<evidence type="ECO:0000256" key="4">
    <source>
        <dbReference type="ARBA" id="ARBA00022692"/>
    </source>
</evidence>
<dbReference type="CDD" id="cd02419">
    <property type="entry name" value="Peptidase_C39C"/>
    <property type="match status" value="1"/>
</dbReference>
<keyword evidence="18" id="KW-1185">Reference proteome</keyword>
<evidence type="ECO:0000313" key="18">
    <source>
        <dbReference type="Proteomes" id="UP000192761"/>
    </source>
</evidence>
<dbReference type="Gene3D" id="3.90.70.10">
    <property type="entry name" value="Cysteine proteinases"/>
    <property type="match status" value="1"/>
</dbReference>
<comment type="subcellular location">
    <subcellularLocation>
        <location evidence="1">Cell membrane</location>
        <topology evidence="1">Multi-pass membrane protein</topology>
    </subcellularLocation>
</comment>
<evidence type="ECO:0000256" key="7">
    <source>
        <dbReference type="ARBA" id="ARBA00022840"/>
    </source>
</evidence>
<dbReference type="InterPro" id="IPR036640">
    <property type="entry name" value="ABC1_TM_sf"/>
</dbReference>
<evidence type="ECO:0000256" key="8">
    <source>
        <dbReference type="ARBA" id="ARBA00022989"/>
    </source>
</evidence>
<dbReference type="InterPro" id="IPR011527">
    <property type="entry name" value="ABC1_TM_dom"/>
</dbReference>
<evidence type="ECO:0000256" key="10">
    <source>
        <dbReference type="ARBA" id="ARBA00055355"/>
    </source>
</evidence>
<dbReference type="GO" id="GO:0140359">
    <property type="term" value="F:ABC-type transporter activity"/>
    <property type="evidence" value="ECO:0007669"/>
    <property type="project" value="InterPro"/>
</dbReference>
<dbReference type="Gene3D" id="3.40.50.300">
    <property type="entry name" value="P-loop containing nucleotide triphosphate hydrolases"/>
    <property type="match status" value="1"/>
</dbReference>
<dbReference type="STRING" id="1121001.SAMN02745857_03662"/>
<dbReference type="GO" id="GO:0031640">
    <property type="term" value="P:killing of cells of another organism"/>
    <property type="evidence" value="ECO:0007669"/>
    <property type="project" value="UniProtKB-KW"/>
</dbReference>
<dbReference type="SMART" id="SM00382">
    <property type="entry name" value="AAA"/>
    <property type="match status" value="1"/>
</dbReference>
<dbReference type="Pfam" id="PF00664">
    <property type="entry name" value="ABC_membrane"/>
    <property type="match status" value="1"/>
</dbReference>
<dbReference type="PROSITE" id="PS50893">
    <property type="entry name" value="ABC_TRANSPORTER_2"/>
    <property type="match status" value="1"/>
</dbReference>
<dbReference type="SUPFAM" id="SSF52540">
    <property type="entry name" value="P-loop containing nucleoside triphosphate hydrolases"/>
    <property type="match status" value="1"/>
</dbReference>
<protein>
    <recommendedName>
        <fullName evidence="12">Cyclolysin secretion/processing ATP-binding protein CyaB</fullName>
    </recommendedName>
</protein>
<dbReference type="InterPro" id="IPR039421">
    <property type="entry name" value="Type_1_exporter"/>
</dbReference>
<evidence type="ECO:0000256" key="2">
    <source>
        <dbReference type="ARBA" id="ARBA00022448"/>
    </source>
</evidence>
<dbReference type="Proteomes" id="UP000192761">
    <property type="component" value="Unassembled WGS sequence"/>
</dbReference>
<dbReference type="AlphaFoldDB" id="A0A1W1XZ82"/>
<dbReference type="InterPro" id="IPR003593">
    <property type="entry name" value="AAA+_ATPase"/>
</dbReference>
<dbReference type="CDD" id="cd18567">
    <property type="entry name" value="ABC_6TM_CvaB_RaxB_like"/>
    <property type="match status" value="1"/>
</dbReference>
<evidence type="ECO:0000259" key="16">
    <source>
        <dbReference type="PROSITE" id="PS50990"/>
    </source>
</evidence>
<dbReference type="PROSITE" id="PS50990">
    <property type="entry name" value="PEPTIDASE_C39"/>
    <property type="match status" value="1"/>
</dbReference>
<dbReference type="RefSeq" id="WP_084092604.1">
    <property type="nucleotide sequence ID" value="NZ_FWXD01000030.1"/>
</dbReference>
<sequence>MTINQHLDELAFGRKSELPLVYQAEASECGLACLAMVASAYGHRLDLPTLRQKFGISLSGSTISDLADMGSRLGMASRALRLDLEEMGQLQLPAILHWNFNHFVVLKSTSKKHIVIHDPAAGKVKLTWREASERFTGVALELTPTINFEAKEERQSIQLKKLIGEVRGLKRTVLKVMALAFCLEGLSLVTPFFSQTIIDNVLVTGDKAFLMVLGIALLGTLLLQQLFSTVRSWFLLYLNTIINLQWVANVFTHLVRLPVEFFERRHIGDIVSRFGAIHQIQETLTSSFVETVLDGLTSLALIAVMFLYSPVLATITLTVVVLYGIFRAIWYAPLKAANEKTLIIGAQQQTHFLETIRGVRSIKLFGKEDDRRSGWLNLSVDQINADLQTKKLTLLYNVVNAAVFGLHGVLILWLGANLVLSRDLSVGMLVAYTTYSGQFTQRFGGLIDRLFALRMLSLQCERLADIVLTEREKTESLIPLPADLKADLTIKGVHYRYAPQERDILKDCSFQVQDGESVALVGASGGGKTTLMKVALGILQPQQGEVLIGGIPIQKLGMDNLRKLVATVMQDDQLFSGSIEENITFFAKEPDRAWMEACAAMAGIHEQIMQMPMGYYSLVGDMGTVLSGGQKQRVLLARALYKRPRILILDEATSHLDVESEKAVNVAVQGLNITRLIIAHRPETIAMAGRIVMLKDGAALTRVPTAKVAELDLQ</sequence>
<name>A0A1W1XZ82_9NEIS</name>
<evidence type="ECO:0000256" key="5">
    <source>
        <dbReference type="ARBA" id="ARBA00022735"/>
    </source>
</evidence>
<evidence type="ECO:0000256" key="9">
    <source>
        <dbReference type="ARBA" id="ARBA00023136"/>
    </source>
</evidence>
<feature type="transmembrane region" description="Helical" evidence="13">
    <location>
        <begin position="299"/>
        <end position="326"/>
    </location>
</feature>
<gene>
    <name evidence="17" type="ORF">SAMN02745857_03662</name>
</gene>
<dbReference type="Pfam" id="PF03412">
    <property type="entry name" value="Peptidase_C39"/>
    <property type="match status" value="1"/>
</dbReference>
<dbReference type="EMBL" id="FWXD01000030">
    <property type="protein sequence ID" value="SMC29184.1"/>
    <property type="molecule type" value="Genomic_DNA"/>
</dbReference>
<feature type="domain" description="ABC transporter" evidence="14">
    <location>
        <begin position="488"/>
        <end position="713"/>
    </location>
</feature>
<organism evidence="17 18">
    <name type="scientific">Andreprevotia lacus DSM 23236</name>
    <dbReference type="NCBI Taxonomy" id="1121001"/>
    <lineage>
        <taxon>Bacteria</taxon>
        <taxon>Pseudomonadati</taxon>
        <taxon>Pseudomonadota</taxon>
        <taxon>Betaproteobacteria</taxon>
        <taxon>Neisseriales</taxon>
        <taxon>Chitinibacteraceae</taxon>
        <taxon>Andreprevotia</taxon>
    </lineage>
</organism>
<dbReference type="Pfam" id="PF00005">
    <property type="entry name" value="ABC_tran"/>
    <property type="match status" value="1"/>
</dbReference>
<dbReference type="PROSITE" id="PS50929">
    <property type="entry name" value="ABC_TM1F"/>
    <property type="match status" value="1"/>
</dbReference>
<keyword evidence="2" id="KW-0813">Transport</keyword>
<keyword evidence="9 13" id="KW-0472">Membrane</keyword>
<dbReference type="Gene3D" id="1.20.1560.10">
    <property type="entry name" value="ABC transporter type 1, transmembrane domain"/>
    <property type="match status" value="1"/>
</dbReference>
<dbReference type="GO" id="GO:0016887">
    <property type="term" value="F:ATP hydrolysis activity"/>
    <property type="evidence" value="ECO:0007669"/>
    <property type="project" value="InterPro"/>
</dbReference>
<feature type="domain" description="Peptidase C39" evidence="16">
    <location>
        <begin position="23"/>
        <end position="142"/>
    </location>
</feature>
<dbReference type="SUPFAM" id="SSF90123">
    <property type="entry name" value="ABC transporter transmembrane region"/>
    <property type="match status" value="1"/>
</dbReference>
<feature type="domain" description="ABC transmembrane type-1" evidence="15">
    <location>
        <begin position="176"/>
        <end position="455"/>
    </location>
</feature>
<dbReference type="InterPro" id="IPR005074">
    <property type="entry name" value="Peptidase_C39"/>
</dbReference>
<keyword evidence="4 13" id="KW-0812">Transmembrane</keyword>
<keyword evidence="3" id="KW-1003">Cell membrane</keyword>
<dbReference type="InterPro" id="IPR017871">
    <property type="entry name" value="ABC_transporter-like_CS"/>
</dbReference>
<dbReference type="GO" id="GO:0006508">
    <property type="term" value="P:proteolysis"/>
    <property type="evidence" value="ECO:0007669"/>
    <property type="project" value="InterPro"/>
</dbReference>
<dbReference type="PROSITE" id="PS00211">
    <property type="entry name" value="ABC_TRANSPORTER_1"/>
    <property type="match status" value="1"/>
</dbReference>
<dbReference type="GO" id="GO:0008234">
    <property type="term" value="F:cysteine-type peptidase activity"/>
    <property type="evidence" value="ECO:0007669"/>
    <property type="project" value="InterPro"/>
</dbReference>
<feature type="transmembrane region" description="Helical" evidence="13">
    <location>
        <begin position="234"/>
        <end position="255"/>
    </location>
</feature>
<dbReference type="PANTHER" id="PTHR24221">
    <property type="entry name" value="ATP-BINDING CASSETTE SUB-FAMILY B"/>
    <property type="match status" value="1"/>
</dbReference>
<evidence type="ECO:0000256" key="13">
    <source>
        <dbReference type="SAM" id="Phobius"/>
    </source>
</evidence>
<dbReference type="InterPro" id="IPR033838">
    <property type="entry name" value="CvaB_peptidase"/>
</dbReference>
<evidence type="ECO:0000256" key="3">
    <source>
        <dbReference type="ARBA" id="ARBA00022475"/>
    </source>
</evidence>
<feature type="transmembrane region" description="Helical" evidence="13">
    <location>
        <begin position="208"/>
        <end position="227"/>
    </location>
</feature>
<evidence type="ECO:0000256" key="12">
    <source>
        <dbReference type="ARBA" id="ARBA00072252"/>
    </source>
</evidence>
<dbReference type="InterPro" id="IPR027417">
    <property type="entry name" value="P-loop_NTPase"/>
</dbReference>
<feature type="transmembrane region" description="Helical" evidence="13">
    <location>
        <begin position="394"/>
        <end position="416"/>
    </location>
</feature>
<comment type="similarity">
    <text evidence="11">Belongs to the ABC transporter superfamily. Cyclolysin exporter (TC 3.A.1.109.2) family.</text>
</comment>
<keyword evidence="5" id="KW-0204">Cytolysis</keyword>
<dbReference type="GO" id="GO:0034040">
    <property type="term" value="F:ATPase-coupled lipid transmembrane transporter activity"/>
    <property type="evidence" value="ECO:0007669"/>
    <property type="project" value="TreeGrafter"/>
</dbReference>
<dbReference type="InterPro" id="IPR003439">
    <property type="entry name" value="ABC_transporter-like_ATP-bd"/>
</dbReference>
<dbReference type="PANTHER" id="PTHR24221:SF606">
    <property type="entry name" value="COLICIN V SECRETION-PROCESSING ATP-BINDING PROTEIN"/>
    <property type="match status" value="1"/>
</dbReference>
<evidence type="ECO:0000256" key="6">
    <source>
        <dbReference type="ARBA" id="ARBA00022741"/>
    </source>
</evidence>
<evidence type="ECO:0000313" key="17">
    <source>
        <dbReference type="EMBL" id="SMC29184.1"/>
    </source>
</evidence>
<dbReference type="GO" id="GO:0005524">
    <property type="term" value="F:ATP binding"/>
    <property type="evidence" value="ECO:0007669"/>
    <property type="project" value="UniProtKB-KW"/>
</dbReference>
<dbReference type="GO" id="GO:0005886">
    <property type="term" value="C:plasma membrane"/>
    <property type="evidence" value="ECO:0007669"/>
    <property type="project" value="UniProtKB-SubCell"/>
</dbReference>
<keyword evidence="7" id="KW-0067">ATP-binding</keyword>
<evidence type="ECO:0000259" key="14">
    <source>
        <dbReference type="PROSITE" id="PS50893"/>
    </source>
</evidence>
<proteinExistence type="inferred from homology"/>